<dbReference type="GO" id="GO:0016020">
    <property type="term" value="C:membrane"/>
    <property type="evidence" value="ECO:0007669"/>
    <property type="project" value="InterPro"/>
</dbReference>
<keyword evidence="2" id="KW-1003">Cell membrane</keyword>
<dbReference type="Proteomes" id="UP000238196">
    <property type="component" value="Unassembled WGS sequence"/>
</dbReference>
<comment type="caution">
    <text evidence="8">The sequence shown here is derived from an EMBL/GenBank/DDBJ whole genome shotgun (WGS) entry which is preliminary data.</text>
</comment>
<organism evidence="8 9">
    <name type="scientific">Proteobacteria bacterium 228</name>
    <dbReference type="NCBI Taxonomy" id="2083153"/>
    <lineage>
        <taxon>Bacteria</taxon>
        <taxon>Pseudomonadati</taxon>
        <taxon>Pseudomonadota</taxon>
    </lineage>
</organism>
<keyword evidence="4" id="KW-0472">Membrane</keyword>
<evidence type="ECO:0000256" key="6">
    <source>
        <dbReference type="ARBA" id="ARBA00023288"/>
    </source>
</evidence>
<keyword evidence="3 7" id="KW-0732">Signal</keyword>
<dbReference type="AlphaFoldDB" id="A0A2S5KTG3"/>
<evidence type="ECO:0000313" key="8">
    <source>
        <dbReference type="EMBL" id="PPC77556.1"/>
    </source>
</evidence>
<dbReference type="InterPro" id="IPR012556">
    <property type="entry name" value="Entericidin"/>
</dbReference>
<protein>
    <submittedName>
        <fullName evidence="8">Entericidin EcnAB</fullName>
    </submittedName>
</protein>
<evidence type="ECO:0000256" key="1">
    <source>
        <dbReference type="ARBA" id="ARBA00010296"/>
    </source>
</evidence>
<dbReference type="EMBL" id="PRLP01000030">
    <property type="protein sequence ID" value="PPC77556.1"/>
    <property type="molecule type" value="Genomic_DNA"/>
</dbReference>
<evidence type="ECO:0000256" key="7">
    <source>
        <dbReference type="SAM" id="SignalP"/>
    </source>
</evidence>
<evidence type="ECO:0000256" key="4">
    <source>
        <dbReference type="ARBA" id="ARBA00023136"/>
    </source>
</evidence>
<accession>A0A2S5KTG3</accession>
<dbReference type="Pfam" id="PF08085">
    <property type="entry name" value="Entericidin"/>
    <property type="match status" value="1"/>
</dbReference>
<evidence type="ECO:0000256" key="5">
    <source>
        <dbReference type="ARBA" id="ARBA00023139"/>
    </source>
</evidence>
<sequence>MKKVMALMMTLMFGFGLAGCNTISGAGKDIEKGGEAIHNSAEDNKTY</sequence>
<name>A0A2S5KTG3_9PROT</name>
<gene>
    <name evidence="8" type="ORF">C4K68_09685</name>
</gene>
<keyword evidence="5" id="KW-0564">Palmitate</keyword>
<evidence type="ECO:0000256" key="3">
    <source>
        <dbReference type="ARBA" id="ARBA00022729"/>
    </source>
</evidence>
<evidence type="ECO:0000313" key="9">
    <source>
        <dbReference type="Proteomes" id="UP000238196"/>
    </source>
</evidence>
<dbReference type="OrthoDB" id="9181810at2"/>
<keyword evidence="6" id="KW-0449">Lipoprotein</keyword>
<feature type="chain" id="PRO_5015721186" evidence="7">
    <location>
        <begin position="19"/>
        <end position="47"/>
    </location>
</feature>
<evidence type="ECO:0000256" key="2">
    <source>
        <dbReference type="ARBA" id="ARBA00022475"/>
    </source>
</evidence>
<comment type="similarity">
    <text evidence="1">Belongs to the EcnA/EcnB lipoprotein family.</text>
</comment>
<reference evidence="8 9" key="1">
    <citation type="submission" date="2018-02" db="EMBL/GenBank/DDBJ databases">
        <title>novel marine gammaproteobacteria from coastal saline agro ecosystem.</title>
        <authorList>
            <person name="Krishnan R."/>
            <person name="Ramesh Kumar N."/>
        </authorList>
    </citation>
    <scope>NUCLEOTIDE SEQUENCE [LARGE SCALE GENOMIC DNA]</scope>
    <source>
        <strain evidence="8 9">228</strain>
    </source>
</reference>
<dbReference type="GO" id="GO:0009636">
    <property type="term" value="P:response to toxic substance"/>
    <property type="evidence" value="ECO:0007669"/>
    <property type="project" value="InterPro"/>
</dbReference>
<feature type="signal peptide" evidence="7">
    <location>
        <begin position="1"/>
        <end position="18"/>
    </location>
</feature>
<dbReference type="PROSITE" id="PS51257">
    <property type="entry name" value="PROKAR_LIPOPROTEIN"/>
    <property type="match status" value="1"/>
</dbReference>
<proteinExistence type="inferred from homology"/>